<dbReference type="PROSITE" id="PS51483">
    <property type="entry name" value="B5"/>
    <property type="match status" value="1"/>
</dbReference>
<evidence type="ECO:0000256" key="3">
    <source>
        <dbReference type="ARBA" id="ARBA00011209"/>
    </source>
</evidence>
<proteinExistence type="inferred from homology"/>
<dbReference type="FunFam" id="3.50.40.10:FF:000001">
    <property type="entry name" value="Phenylalanine--tRNA ligase beta subunit"/>
    <property type="match status" value="1"/>
</dbReference>
<evidence type="ECO:0000256" key="4">
    <source>
        <dbReference type="ARBA" id="ARBA00022490"/>
    </source>
</evidence>
<evidence type="ECO:0000256" key="11">
    <source>
        <dbReference type="ARBA" id="ARBA00022884"/>
    </source>
</evidence>
<dbReference type="InterPro" id="IPR020825">
    <property type="entry name" value="Phe-tRNA_synthase-like_B3/B4"/>
</dbReference>
<dbReference type="CDD" id="cd00769">
    <property type="entry name" value="PheRS_beta_core"/>
    <property type="match status" value="1"/>
</dbReference>
<evidence type="ECO:0000256" key="10">
    <source>
        <dbReference type="ARBA" id="ARBA00022842"/>
    </source>
</evidence>
<evidence type="ECO:0000313" key="20">
    <source>
        <dbReference type="EMBL" id="EEO41272.1"/>
    </source>
</evidence>
<reference evidence="20 21" key="1">
    <citation type="submission" date="2011-10" db="EMBL/GenBank/DDBJ databases">
        <title>The Genome Sequence of Fusobacterium sp. 4_1_13.</title>
        <authorList>
            <consortium name="The Broad Institute Genome Sequencing Platform"/>
            <person name="Earl A."/>
            <person name="Ward D."/>
            <person name="Feldgarden M."/>
            <person name="Gevers D."/>
            <person name="Strauss J."/>
            <person name="Ambrose C."/>
            <person name="Allen-Vercoe E."/>
            <person name="Young S.K."/>
            <person name="Zeng Q."/>
            <person name="Gargeya S."/>
            <person name="Fitzgerald M."/>
            <person name="Haas B."/>
            <person name="Abouelleil A."/>
            <person name="Alvarado L."/>
            <person name="Arachchi H.M."/>
            <person name="Berlin A."/>
            <person name="Brown A."/>
            <person name="Chapman S.B."/>
            <person name="Chen Z."/>
            <person name="Dunbar C."/>
            <person name="Freedman E."/>
            <person name="Gearin G."/>
            <person name="Goldberg J."/>
            <person name="Griggs A."/>
            <person name="Gujja S."/>
            <person name="Heiman D."/>
            <person name="Howarth C."/>
            <person name="Larson L."/>
            <person name="Lui A."/>
            <person name="MacDonald P.J."/>
            <person name="Montmayeur A."/>
            <person name="Murphy C."/>
            <person name="Neiman D."/>
            <person name="Pearson M."/>
            <person name="Priest M."/>
            <person name="Roberts A."/>
            <person name="Saif S."/>
            <person name="Shea T."/>
            <person name="Shenoy N."/>
            <person name="Sisk P."/>
            <person name="Stolte C."/>
            <person name="Sykes S."/>
            <person name="Wortman J."/>
            <person name="Nusbaum C."/>
            <person name="Birren B."/>
        </authorList>
    </citation>
    <scope>NUCLEOTIDE SEQUENCE [LARGE SCALE GENOMIC DNA]</scope>
    <source>
        <strain evidence="20 21">4_1_13</strain>
    </source>
</reference>
<comment type="cofactor">
    <cofactor evidence="15">
        <name>Mg(2+)</name>
        <dbReference type="ChEBI" id="CHEBI:18420"/>
    </cofactor>
    <text evidence="15">Binds 2 magnesium ions per tetramer.</text>
</comment>
<evidence type="ECO:0000256" key="6">
    <source>
        <dbReference type="ARBA" id="ARBA00022598"/>
    </source>
</evidence>
<keyword evidence="9 15" id="KW-0067">ATP-binding</keyword>
<dbReference type="HAMAP" id="MF_00283">
    <property type="entry name" value="Phe_tRNA_synth_beta1"/>
    <property type="match status" value="1"/>
</dbReference>
<dbReference type="InterPro" id="IPR009061">
    <property type="entry name" value="DNA-bd_dom_put_sf"/>
</dbReference>
<dbReference type="eggNOG" id="COG0072">
    <property type="taxonomic scope" value="Bacteria"/>
</dbReference>
<dbReference type="PANTHER" id="PTHR10947">
    <property type="entry name" value="PHENYLALANYL-TRNA SYNTHETASE BETA CHAIN AND LEUCINE-RICH REPEAT-CONTAINING PROTEIN 47"/>
    <property type="match status" value="1"/>
</dbReference>
<dbReference type="eggNOG" id="COG0073">
    <property type="taxonomic scope" value="Bacteria"/>
</dbReference>
<dbReference type="Pfam" id="PF01588">
    <property type="entry name" value="tRNA_bind"/>
    <property type="match status" value="1"/>
</dbReference>
<dbReference type="Proteomes" id="UP000004925">
    <property type="component" value="Unassembled WGS sequence"/>
</dbReference>
<dbReference type="PROSITE" id="PS50886">
    <property type="entry name" value="TRBD"/>
    <property type="match status" value="1"/>
</dbReference>
<dbReference type="SUPFAM" id="SSF50249">
    <property type="entry name" value="Nucleic acid-binding proteins"/>
    <property type="match status" value="1"/>
</dbReference>
<comment type="caution">
    <text evidence="20">The sequence shown here is derived from an EMBL/GenBank/DDBJ whole genome shotgun (WGS) entry which is preliminary data.</text>
</comment>
<keyword evidence="7 15" id="KW-0479">Metal-binding</keyword>
<evidence type="ECO:0000256" key="12">
    <source>
        <dbReference type="ARBA" id="ARBA00022917"/>
    </source>
</evidence>
<feature type="binding site" evidence="15">
    <location>
        <position position="465"/>
    </location>
    <ligand>
        <name>Mg(2+)</name>
        <dbReference type="ChEBI" id="CHEBI:18420"/>
        <note>shared with alpha subunit</note>
    </ligand>
</feature>
<dbReference type="FunFam" id="3.30.930.10:FF:000022">
    <property type="entry name" value="Phenylalanine--tRNA ligase beta subunit"/>
    <property type="match status" value="1"/>
</dbReference>
<feature type="binding site" evidence="15">
    <location>
        <position position="455"/>
    </location>
    <ligand>
        <name>Mg(2+)</name>
        <dbReference type="ChEBI" id="CHEBI:18420"/>
        <note>shared with alpha subunit</note>
    </ligand>
</feature>
<feature type="domain" description="FDX-ACB" evidence="18">
    <location>
        <begin position="705"/>
        <end position="797"/>
    </location>
</feature>
<dbReference type="InterPro" id="IPR033714">
    <property type="entry name" value="tRNA_bind_bactPheRS"/>
</dbReference>
<dbReference type="Pfam" id="PF03483">
    <property type="entry name" value="B3_4"/>
    <property type="match status" value="1"/>
</dbReference>
<dbReference type="GO" id="GO:0004826">
    <property type="term" value="F:phenylalanine-tRNA ligase activity"/>
    <property type="evidence" value="ECO:0007669"/>
    <property type="project" value="UniProtKB-UniRule"/>
</dbReference>
<evidence type="ECO:0000256" key="2">
    <source>
        <dbReference type="ARBA" id="ARBA00008653"/>
    </source>
</evidence>
<dbReference type="InterPro" id="IPR002547">
    <property type="entry name" value="tRNA-bd_dom"/>
</dbReference>
<evidence type="ECO:0000256" key="5">
    <source>
        <dbReference type="ARBA" id="ARBA00022555"/>
    </source>
</evidence>
<dbReference type="Gene3D" id="3.30.930.10">
    <property type="entry name" value="Bira Bifunctional Protein, Domain 2"/>
    <property type="match status" value="1"/>
</dbReference>
<dbReference type="PROSITE" id="PS51447">
    <property type="entry name" value="FDX_ACB"/>
    <property type="match status" value="1"/>
</dbReference>
<evidence type="ECO:0000313" key="21">
    <source>
        <dbReference type="Proteomes" id="UP000004925"/>
    </source>
</evidence>
<feature type="binding site" evidence="15">
    <location>
        <position position="464"/>
    </location>
    <ligand>
        <name>Mg(2+)</name>
        <dbReference type="ChEBI" id="CHEBI:18420"/>
        <note>shared with alpha subunit</note>
    </ligand>
</feature>
<evidence type="ECO:0000256" key="8">
    <source>
        <dbReference type="ARBA" id="ARBA00022741"/>
    </source>
</evidence>
<protein>
    <recommendedName>
        <fullName evidence="15">Phenylalanine--tRNA ligase beta subunit</fullName>
        <ecNumber evidence="15">6.1.1.20</ecNumber>
    </recommendedName>
    <alternativeName>
        <fullName evidence="15">Phenylalanyl-tRNA synthetase beta subunit</fullName>
        <shortName evidence="15">PheRS</shortName>
    </alternativeName>
</protein>
<dbReference type="Gene3D" id="2.40.50.140">
    <property type="entry name" value="Nucleic acid-binding proteins"/>
    <property type="match status" value="1"/>
</dbReference>
<name>A0A0M1VXS2_FUSVC</name>
<organism evidence="20 21">
    <name type="scientific">Fusobacterium vincentii 4_1_13</name>
    <dbReference type="NCBI Taxonomy" id="469606"/>
    <lineage>
        <taxon>Bacteria</taxon>
        <taxon>Fusobacteriati</taxon>
        <taxon>Fusobacteriota</taxon>
        <taxon>Fusobacteriia</taxon>
        <taxon>Fusobacteriales</taxon>
        <taxon>Fusobacteriaceae</taxon>
        <taxon>Fusobacterium</taxon>
    </lineage>
</organism>
<accession>A0A0M1VXS2</accession>
<feature type="domain" description="B5" evidence="19">
    <location>
        <begin position="401"/>
        <end position="477"/>
    </location>
</feature>
<dbReference type="Gene3D" id="3.30.70.380">
    <property type="entry name" value="Ferrodoxin-fold anticodon-binding domain"/>
    <property type="match status" value="1"/>
</dbReference>
<dbReference type="SUPFAM" id="SSF54991">
    <property type="entry name" value="Anticodon-binding domain of PheRS"/>
    <property type="match status" value="1"/>
</dbReference>
<dbReference type="Gene3D" id="3.30.56.10">
    <property type="match status" value="2"/>
</dbReference>
<dbReference type="AlphaFoldDB" id="A0A0M1VXS2"/>
<dbReference type="HOGENOM" id="CLU_016891_0_0_0"/>
<feature type="binding site" evidence="15">
    <location>
        <position position="461"/>
    </location>
    <ligand>
        <name>Mg(2+)</name>
        <dbReference type="ChEBI" id="CHEBI:18420"/>
        <note>shared with alpha subunit</note>
    </ligand>
</feature>
<dbReference type="PANTHER" id="PTHR10947:SF0">
    <property type="entry name" value="PHENYLALANINE--TRNA LIGASE BETA SUBUNIT"/>
    <property type="match status" value="1"/>
</dbReference>
<dbReference type="EC" id="6.1.1.20" evidence="15"/>
<dbReference type="SUPFAM" id="SSF55681">
    <property type="entry name" value="Class II aaRS and biotin synthetases"/>
    <property type="match status" value="1"/>
</dbReference>
<feature type="domain" description="TRNA-binding" evidence="17">
    <location>
        <begin position="39"/>
        <end position="148"/>
    </location>
</feature>
<dbReference type="FunFam" id="2.40.50.140:FF:000045">
    <property type="entry name" value="Phenylalanine--tRNA ligase beta subunit"/>
    <property type="match status" value="1"/>
</dbReference>
<sequence length="798" mass="91015">MLISLNWLKQYVDIKESIDEIANALTMIGQEVEAIDIQGKDLDNVVIGQIVEFDKHPNSDRLTLLKVDVGEEEPLQIICGAKNHKLNDKVVVAKIGAVLPGNFKIKKSKIRDIESYGMLCSEAELGFAKESEGIIILPEDAPIGKEYREYMGLNDVIFELEITPNRPDCLSHIGIAREIAAYYNRKVKYPMIEMTETIESINTMVKVDIEDKDRCKRYMGRVIKNVKVQESPAWLKSRIRAMGLNPINNIVDITNFVMFEYNQPMHAFDLDKLEGNITIRAAKENEEITTLDGVDRVLKNKELVIADDEKAIAIAGVIGGQNTQIDDDTKNVFVEVAYFTPENIRKTSRELGIFTDSAYRNERGMDVENLNVVMARAVSLIAEIAGGDILSEVIDKYVEKPKRAEITLNLEKLNKFIGKNLTYDEVGKILTHLDIELKPLGDGTMLLIPPSYRADLTRPADIYEEVIRMYGFDNIEAKMPIMSIESGKENINFKISRIVREILKELGLNEVINYSFIPKFTKELFNFGDEVIEIKNPLSEDMAIMRPTLLYSLITNVRDNINRNQTDLKLFEISKTFKNLGAEKDGLAVENLKIGIILSGREEKNLWNQSKSDYNFYDLKGYLEFLLERLNVTKYSLTRLKNSNFHPGVSAEIKIGEDVIGVFGELHPNLINYFGIKREKLFFAELNLTKLLKYIKIKVNYESISKYPEVLRDLAITLDRDILVGDMIKEIKKKVALIEKIDIFDVYSGDKIDKDKKSVAMSIVLRDKNRTLTDEDIDKAMNTILELIKDKYNGEIRK</sequence>
<evidence type="ECO:0000256" key="9">
    <source>
        <dbReference type="ARBA" id="ARBA00022840"/>
    </source>
</evidence>
<dbReference type="GO" id="GO:0000049">
    <property type="term" value="F:tRNA binding"/>
    <property type="evidence" value="ECO:0007669"/>
    <property type="project" value="UniProtKB-UniRule"/>
</dbReference>
<dbReference type="InterPro" id="IPR005121">
    <property type="entry name" value="Fdx_antiC-bd"/>
</dbReference>
<dbReference type="SUPFAM" id="SSF56037">
    <property type="entry name" value="PheT/TilS domain"/>
    <property type="match status" value="1"/>
</dbReference>
<dbReference type="SMART" id="SM00874">
    <property type="entry name" value="B5"/>
    <property type="match status" value="1"/>
</dbReference>
<keyword evidence="5 16" id="KW-0820">tRNA-binding</keyword>
<comment type="catalytic activity">
    <reaction evidence="14 15">
        <text>tRNA(Phe) + L-phenylalanine + ATP = L-phenylalanyl-tRNA(Phe) + AMP + diphosphate + H(+)</text>
        <dbReference type="Rhea" id="RHEA:19413"/>
        <dbReference type="Rhea" id="RHEA-COMP:9668"/>
        <dbReference type="Rhea" id="RHEA-COMP:9699"/>
        <dbReference type="ChEBI" id="CHEBI:15378"/>
        <dbReference type="ChEBI" id="CHEBI:30616"/>
        <dbReference type="ChEBI" id="CHEBI:33019"/>
        <dbReference type="ChEBI" id="CHEBI:58095"/>
        <dbReference type="ChEBI" id="CHEBI:78442"/>
        <dbReference type="ChEBI" id="CHEBI:78531"/>
        <dbReference type="ChEBI" id="CHEBI:456215"/>
        <dbReference type="EC" id="6.1.1.20"/>
    </reaction>
</comment>
<dbReference type="InterPro" id="IPR041616">
    <property type="entry name" value="PheRS_beta_core"/>
</dbReference>
<comment type="subcellular location">
    <subcellularLocation>
        <location evidence="1 15">Cytoplasm</location>
    </subcellularLocation>
</comment>
<gene>
    <name evidence="15" type="primary">pheT</name>
    <name evidence="20" type="ORF">FSCG_01985</name>
</gene>
<dbReference type="Pfam" id="PF03484">
    <property type="entry name" value="B5"/>
    <property type="match status" value="1"/>
</dbReference>
<evidence type="ECO:0000259" key="19">
    <source>
        <dbReference type="PROSITE" id="PS51483"/>
    </source>
</evidence>
<dbReference type="InterPro" id="IPR045864">
    <property type="entry name" value="aa-tRNA-synth_II/BPL/LPL"/>
</dbReference>
<dbReference type="GO" id="GO:0005524">
    <property type="term" value="F:ATP binding"/>
    <property type="evidence" value="ECO:0007669"/>
    <property type="project" value="UniProtKB-UniRule"/>
</dbReference>
<dbReference type="GO" id="GO:0000287">
    <property type="term" value="F:magnesium ion binding"/>
    <property type="evidence" value="ECO:0007669"/>
    <property type="project" value="UniProtKB-UniRule"/>
</dbReference>
<keyword evidence="8 15" id="KW-0547">Nucleotide-binding</keyword>
<dbReference type="GO" id="GO:0009328">
    <property type="term" value="C:phenylalanine-tRNA ligase complex"/>
    <property type="evidence" value="ECO:0007669"/>
    <property type="project" value="TreeGrafter"/>
</dbReference>
<dbReference type="SUPFAM" id="SSF46955">
    <property type="entry name" value="Putative DNA-binding domain"/>
    <property type="match status" value="1"/>
</dbReference>
<dbReference type="Pfam" id="PF17759">
    <property type="entry name" value="tRNA_synthFbeta"/>
    <property type="match status" value="1"/>
</dbReference>
<dbReference type="GO" id="GO:0006432">
    <property type="term" value="P:phenylalanyl-tRNA aminoacylation"/>
    <property type="evidence" value="ECO:0007669"/>
    <property type="project" value="UniProtKB-UniRule"/>
</dbReference>
<dbReference type="CDD" id="cd02796">
    <property type="entry name" value="tRNA_bind_bactPheRS"/>
    <property type="match status" value="1"/>
</dbReference>
<evidence type="ECO:0000256" key="1">
    <source>
        <dbReference type="ARBA" id="ARBA00004496"/>
    </source>
</evidence>
<dbReference type="InterPro" id="IPR036690">
    <property type="entry name" value="Fdx_antiC-bd_sf"/>
</dbReference>
<keyword evidence="12 15" id="KW-0648">Protein biosynthesis</keyword>
<dbReference type="NCBIfam" id="NF045760">
    <property type="entry name" value="YtpR"/>
    <property type="match status" value="1"/>
</dbReference>
<dbReference type="EMBL" id="ACDE02000015">
    <property type="protein sequence ID" value="EEO41272.1"/>
    <property type="molecule type" value="Genomic_DNA"/>
</dbReference>
<keyword evidence="6 15" id="KW-0436">Ligase</keyword>
<dbReference type="InterPro" id="IPR045060">
    <property type="entry name" value="Phe-tRNA-ligase_IIc_bsu"/>
</dbReference>
<evidence type="ECO:0000256" key="14">
    <source>
        <dbReference type="ARBA" id="ARBA00049255"/>
    </source>
</evidence>
<keyword evidence="4 15" id="KW-0963">Cytoplasm</keyword>
<keyword evidence="10 15" id="KW-0460">Magnesium</keyword>
<dbReference type="RefSeq" id="WP_008803623.1">
    <property type="nucleotide sequence ID" value="NZ_KQ235736.1"/>
</dbReference>
<comment type="subunit">
    <text evidence="3 15">Tetramer of two alpha and two beta subunits.</text>
</comment>
<evidence type="ECO:0000259" key="17">
    <source>
        <dbReference type="PROSITE" id="PS50886"/>
    </source>
</evidence>
<evidence type="ECO:0000256" key="13">
    <source>
        <dbReference type="ARBA" id="ARBA00023146"/>
    </source>
</evidence>
<dbReference type="FunFam" id="3.30.70.380:FF:000001">
    <property type="entry name" value="Phenylalanine--tRNA ligase beta subunit"/>
    <property type="match status" value="1"/>
</dbReference>
<dbReference type="Pfam" id="PF03147">
    <property type="entry name" value="FDX-ACB"/>
    <property type="match status" value="1"/>
</dbReference>
<evidence type="ECO:0000256" key="7">
    <source>
        <dbReference type="ARBA" id="ARBA00022723"/>
    </source>
</evidence>
<evidence type="ECO:0000256" key="15">
    <source>
        <dbReference type="HAMAP-Rule" id="MF_00283"/>
    </source>
</evidence>
<dbReference type="InterPro" id="IPR004532">
    <property type="entry name" value="Phe-tRNA-ligase_IIc_bsu_bact"/>
</dbReference>
<dbReference type="NCBIfam" id="TIGR00472">
    <property type="entry name" value="pheT_bact"/>
    <property type="match status" value="1"/>
</dbReference>
<evidence type="ECO:0000256" key="16">
    <source>
        <dbReference type="PROSITE-ProRule" id="PRU00209"/>
    </source>
</evidence>
<dbReference type="Gene3D" id="3.50.40.10">
    <property type="entry name" value="Phenylalanyl-trna Synthetase, Chain B, domain 3"/>
    <property type="match status" value="1"/>
</dbReference>
<keyword evidence="11 16" id="KW-0694">RNA-binding</keyword>
<dbReference type="InterPro" id="IPR005147">
    <property type="entry name" value="tRNA_synthase_B5-dom"/>
</dbReference>
<dbReference type="SMART" id="SM00873">
    <property type="entry name" value="B3_4"/>
    <property type="match status" value="1"/>
</dbReference>
<dbReference type="InterPro" id="IPR005146">
    <property type="entry name" value="B3/B4_tRNA-bd"/>
</dbReference>
<evidence type="ECO:0000259" key="18">
    <source>
        <dbReference type="PROSITE" id="PS51447"/>
    </source>
</evidence>
<keyword evidence="13 15" id="KW-0030">Aminoacyl-tRNA synthetase</keyword>
<dbReference type="SMART" id="SM00896">
    <property type="entry name" value="FDX-ACB"/>
    <property type="match status" value="1"/>
</dbReference>
<dbReference type="InterPro" id="IPR012340">
    <property type="entry name" value="NA-bd_OB-fold"/>
</dbReference>
<comment type="similarity">
    <text evidence="2 15">Belongs to the phenylalanyl-tRNA synthetase beta subunit family. Type 1 subfamily.</text>
</comment>